<proteinExistence type="predicted"/>
<dbReference type="EMBL" id="JASGBQ010000005">
    <property type="protein sequence ID" value="MDI9241820.1"/>
    <property type="molecule type" value="Genomic_DNA"/>
</dbReference>
<dbReference type="SUPFAM" id="SSF53795">
    <property type="entry name" value="PEP carboxykinase-like"/>
    <property type="match status" value="1"/>
</dbReference>
<dbReference type="AlphaFoldDB" id="A0AAP4B943"/>
<organism evidence="1 2">
    <name type="scientific">Fusibacillus kribbianus</name>
    <dbReference type="NCBI Taxonomy" id="3044208"/>
    <lineage>
        <taxon>Bacteria</taxon>
        <taxon>Bacillati</taxon>
        <taxon>Bacillota</taxon>
        <taxon>Clostridia</taxon>
        <taxon>Lachnospirales</taxon>
        <taxon>Lachnospiraceae</taxon>
        <taxon>Fusibacillus</taxon>
    </lineage>
</organism>
<dbReference type="Proteomes" id="UP001300383">
    <property type="component" value="Unassembled WGS sequence"/>
</dbReference>
<protein>
    <recommendedName>
        <fullName evidence="3">SynChlorMet cassette protein ScmC</fullName>
    </recommendedName>
</protein>
<accession>A0AAP4B943</accession>
<keyword evidence="2" id="KW-1185">Reference proteome</keyword>
<evidence type="ECO:0000313" key="2">
    <source>
        <dbReference type="Proteomes" id="UP001300383"/>
    </source>
</evidence>
<comment type="caution">
    <text evidence="1">The sequence shown here is derived from an EMBL/GenBank/DDBJ whole genome shotgun (WGS) entry which is preliminary data.</text>
</comment>
<gene>
    <name evidence="1" type="ORF">QJ036_04910</name>
</gene>
<dbReference type="Gene3D" id="3.40.50.300">
    <property type="entry name" value="P-loop containing nucleotide triphosphate hydrolases"/>
    <property type="match status" value="1"/>
</dbReference>
<evidence type="ECO:0000313" key="1">
    <source>
        <dbReference type="EMBL" id="MDI9241820.1"/>
    </source>
</evidence>
<sequence length="294" mass="33330">MGLRILCQLPYEIEILKEAVQFLHLLGRDAGTSAIDFTAYDLNVRLTKVEELPPAPENAVFEQGRLYSRAGGNVVMHMLRVRGDQPYACTLQNAEEKRFDCLYLAGNESRIQYSRQFSDLIGMETVFLQFHALMLHAAFVRWKHQGILFTAPSGTGKSTQAGLWEEYEHAEIINGDRAGLRLQDGHWESYGLPYAGSSGIYRNESAPAKAIIVLRQAKENKLRLLHPREAIMHLYPETAVHRWDKSFTETVVDLLASLTAMVPVYLLECRPDREAVELVKNILEEDDSDGQYTC</sequence>
<name>A0AAP4B943_9FIRM</name>
<reference evidence="1 2" key="1">
    <citation type="submission" date="2023-05" db="EMBL/GenBank/DDBJ databases">
        <title>[ruminococcus] sp. nov., isolated from a pig farm feces dump.</title>
        <authorList>
            <person name="Chang Y.-H."/>
        </authorList>
    </citation>
    <scope>NUCLEOTIDE SEQUENCE [LARGE SCALE GENOMIC DNA]</scope>
    <source>
        <strain evidence="1 2">YH-rum2234</strain>
    </source>
</reference>
<dbReference type="InterPro" id="IPR027417">
    <property type="entry name" value="P-loop_NTPase"/>
</dbReference>
<evidence type="ECO:0008006" key="3">
    <source>
        <dbReference type="Google" id="ProtNLM"/>
    </source>
</evidence>